<organism evidence="1 2">
    <name type="scientific">Faecalibacterium hattorii</name>
    <dbReference type="NCBI Taxonomy" id="2935520"/>
    <lineage>
        <taxon>Bacteria</taxon>
        <taxon>Bacillati</taxon>
        <taxon>Bacillota</taxon>
        <taxon>Clostridia</taxon>
        <taxon>Eubacteriales</taxon>
        <taxon>Oscillospiraceae</taxon>
        <taxon>Faecalibacterium</taxon>
    </lineage>
</organism>
<evidence type="ECO:0000313" key="1">
    <source>
        <dbReference type="EMBL" id="RAW56214.1"/>
    </source>
</evidence>
<keyword evidence="2" id="KW-1185">Reference proteome</keyword>
<name>A0A329U4X7_9FIRM</name>
<proteinExistence type="predicted"/>
<dbReference type="Proteomes" id="UP000250429">
    <property type="component" value="Unassembled WGS sequence"/>
</dbReference>
<reference evidence="1 2" key="1">
    <citation type="submission" date="2018-02" db="EMBL/GenBank/DDBJ databases">
        <title>Complete genome sequencing of Faecalibacterium prausnitzii strains isolated from the human gut.</title>
        <authorList>
            <person name="Fitzgerald B.C."/>
            <person name="Shkoporov A.N."/>
            <person name="Ross P.R."/>
            <person name="Hill C."/>
        </authorList>
    </citation>
    <scope>NUCLEOTIDE SEQUENCE [LARGE SCALE GENOMIC DNA]</scope>
    <source>
        <strain evidence="1 2">APC922/41-1</strain>
    </source>
</reference>
<evidence type="ECO:0000313" key="2">
    <source>
        <dbReference type="Proteomes" id="UP000250429"/>
    </source>
</evidence>
<comment type="caution">
    <text evidence="1">The sequence shown here is derived from an EMBL/GenBank/DDBJ whole genome shotgun (WGS) entry which is preliminary data.</text>
</comment>
<dbReference type="EMBL" id="PRLC01000023">
    <property type="protein sequence ID" value="RAW56214.1"/>
    <property type="molecule type" value="Genomic_DNA"/>
</dbReference>
<accession>A0A329U4X7</accession>
<sequence length="88" mass="10251">MAFFCFSLRIQPFYPFQIVVLVEGEIEGRVSIASRAFVYTNAIFALQNACWAVPNPLHSAPFRCRLRVLSKRFYLYMVEFQDSCALQF</sequence>
<gene>
    <name evidence="1" type="ORF">C4N23_12915</name>
</gene>
<protein>
    <submittedName>
        <fullName evidence="1">Uncharacterized protein</fullName>
    </submittedName>
</protein>
<dbReference type="AlphaFoldDB" id="A0A329U4X7"/>